<evidence type="ECO:0000313" key="1">
    <source>
        <dbReference type="EMBL" id="MCG9971021.1"/>
    </source>
</evidence>
<gene>
    <name evidence="1" type="ORF">LU635_05170</name>
</gene>
<organism evidence="1 2">
    <name type="scientific">Christiangramia crocea</name>
    <dbReference type="NCBI Taxonomy" id="2904124"/>
    <lineage>
        <taxon>Bacteria</taxon>
        <taxon>Pseudomonadati</taxon>
        <taxon>Bacteroidota</taxon>
        <taxon>Flavobacteriia</taxon>
        <taxon>Flavobacteriales</taxon>
        <taxon>Flavobacteriaceae</taxon>
        <taxon>Christiangramia</taxon>
    </lineage>
</organism>
<protein>
    <submittedName>
        <fullName evidence="1">Uncharacterized protein</fullName>
    </submittedName>
</protein>
<sequence>MKKYEWQGVPVKIDHVNIYVKESKKSPLYWYNYEVATQQDIAGDYAIVPALRVKHPESVFYIANHFGIGIHKLINGGWPNYNHFSFHKDDIKNVFEESGDYVWNRKNFDLIGYQEYEAERRKWQKKNFPKEVEEMDALRSTIIKRKS</sequence>
<dbReference type="Proteomes" id="UP001139344">
    <property type="component" value="Unassembled WGS sequence"/>
</dbReference>
<dbReference type="RefSeq" id="WP_240096906.1">
    <property type="nucleotide sequence ID" value="NZ_JAJSON010000014.1"/>
</dbReference>
<dbReference type="AlphaFoldDB" id="A0A9X1UVU5"/>
<reference evidence="1" key="1">
    <citation type="submission" date="2021-12" db="EMBL/GenBank/DDBJ databases">
        <title>Description of Gramella crocea sp. nov., a new bacterium isolated from activated sludge.</title>
        <authorList>
            <person name="Zhang X."/>
        </authorList>
    </citation>
    <scope>NUCLEOTIDE SEQUENCE</scope>
    <source>
        <strain evidence="1">YB25</strain>
    </source>
</reference>
<keyword evidence="2" id="KW-1185">Reference proteome</keyword>
<proteinExistence type="predicted"/>
<name>A0A9X1UVU5_9FLAO</name>
<evidence type="ECO:0000313" key="2">
    <source>
        <dbReference type="Proteomes" id="UP001139344"/>
    </source>
</evidence>
<comment type="caution">
    <text evidence="1">The sequence shown here is derived from an EMBL/GenBank/DDBJ whole genome shotgun (WGS) entry which is preliminary data.</text>
</comment>
<dbReference type="EMBL" id="JAJSON010000014">
    <property type="protein sequence ID" value="MCG9971021.1"/>
    <property type="molecule type" value="Genomic_DNA"/>
</dbReference>
<accession>A0A9X1UVU5</accession>